<dbReference type="GO" id="GO:0009245">
    <property type="term" value="P:lipid A biosynthetic process"/>
    <property type="evidence" value="ECO:0007669"/>
    <property type="project" value="TreeGrafter"/>
</dbReference>
<sequence>MVQEKIYDLIISDLHLGLSVCRTDDALGVLERYDFERLLILGDLFDGSHALISPSHLAVLDRIRVCSRGDGCDVVWVPGNHDFARYLCLADAFGARVQEGPFFWERDSSRLVAYHGHEFDHVLSSSLIPGFFASHGYPLLQWLDMRLFHFFVGNRHAQPLSSFAKFLADKVLRLSEQVAQRAVCAARQHDCTHVLCGHTHIPMDKQFGLVRYINTGGFCEAEVTYATVSNVGVQLHSI</sequence>
<keyword evidence="1" id="KW-1003">Cell membrane</keyword>
<dbReference type="GO" id="GO:0016020">
    <property type="term" value="C:membrane"/>
    <property type="evidence" value="ECO:0007669"/>
    <property type="project" value="GOC"/>
</dbReference>
<dbReference type="InterPro" id="IPR029052">
    <property type="entry name" value="Metallo-depent_PP-like"/>
</dbReference>
<dbReference type="EMBL" id="PFBA01000033">
    <property type="protein sequence ID" value="PIT92141.1"/>
    <property type="molecule type" value="Genomic_DNA"/>
</dbReference>
<dbReference type="Pfam" id="PF00149">
    <property type="entry name" value="Metallophos"/>
    <property type="match status" value="1"/>
</dbReference>
<evidence type="ECO:0000256" key="3">
    <source>
        <dbReference type="ARBA" id="ARBA00022723"/>
    </source>
</evidence>
<evidence type="ECO:0000313" key="7">
    <source>
        <dbReference type="EMBL" id="PIT92141.1"/>
    </source>
</evidence>
<keyword evidence="5" id="KW-0464">Manganese</keyword>
<name>A0A2M6WH72_9BACT</name>
<keyword evidence="3" id="KW-0479">Metal-binding</keyword>
<dbReference type="InterPro" id="IPR043461">
    <property type="entry name" value="LpxH-like"/>
</dbReference>
<evidence type="ECO:0000256" key="4">
    <source>
        <dbReference type="ARBA" id="ARBA00023136"/>
    </source>
</evidence>
<dbReference type="Gene3D" id="3.60.21.10">
    <property type="match status" value="1"/>
</dbReference>
<dbReference type="InterPro" id="IPR004843">
    <property type="entry name" value="Calcineurin-like_PHP"/>
</dbReference>
<dbReference type="GO" id="GO:0008758">
    <property type="term" value="F:UDP-2,3-diacylglucosamine hydrolase activity"/>
    <property type="evidence" value="ECO:0007669"/>
    <property type="project" value="TreeGrafter"/>
</dbReference>
<feature type="domain" description="Calcineurin-like phosphoesterase" evidence="6">
    <location>
        <begin position="9"/>
        <end position="202"/>
    </location>
</feature>
<evidence type="ECO:0000256" key="1">
    <source>
        <dbReference type="ARBA" id="ARBA00022475"/>
    </source>
</evidence>
<keyword evidence="4" id="KW-0472">Membrane</keyword>
<dbReference type="CDD" id="cd07398">
    <property type="entry name" value="MPP_YbbF-LpxH"/>
    <property type="match status" value="1"/>
</dbReference>
<evidence type="ECO:0000313" key="8">
    <source>
        <dbReference type="Proteomes" id="UP000228635"/>
    </source>
</evidence>
<gene>
    <name evidence="7" type="ORF">COU08_03985</name>
</gene>
<dbReference type="SUPFAM" id="SSF56300">
    <property type="entry name" value="Metallo-dependent phosphatases"/>
    <property type="match status" value="1"/>
</dbReference>
<evidence type="ECO:0000256" key="2">
    <source>
        <dbReference type="ARBA" id="ARBA00022519"/>
    </source>
</evidence>
<reference evidence="8" key="1">
    <citation type="submission" date="2017-09" db="EMBL/GenBank/DDBJ databases">
        <title>Depth-based differentiation of microbial function through sediment-hosted aquifers and enrichment of novel symbionts in the deep terrestrial subsurface.</title>
        <authorList>
            <person name="Probst A.J."/>
            <person name="Ladd B."/>
            <person name="Jarett J.K."/>
            <person name="Geller-Mcgrath D.E."/>
            <person name="Sieber C.M.K."/>
            <person name="Emerson J.B."/>
            <person name="Anantharaman K."/>
            <person name="Thomas B.C."/>
            <person name="Malmstrom R."/>
            <person name="Stieglmeier M."/>
            <person name="Klingl A."/>
            <person name="Woyke T."/>
            <person name="Ryan C.M."/>
            <person name="Banfield J.F."/>
        </authorList>
    </citation>
    <scope>NUCLEOTIDE SEQUENCE [LARGE SCALE GENOMIC DNA]</scope>
</reference>
<dbReference type="AlphaFoldDB" id="A0A2M6WH72"/>
<evidence type="ECO:0000256" key="5">
    <source>
        <dbReference type="ARBA" id="ARBA00023211"/>
    </source>
</evidence>
<dbReference type="GO" id="GO:0046872">
    <property type="term" value="F:metal ion binding"/>
    <property type="evidence" value="ECO:0007669"/>
    <property type="project" value="UniProtKB-KW"/>
</dbReference>
<accession>A0A2M6WH72</accession>
<protein>
    <recommendedName>
        <fullName evidence="6">Calcineurin-like phosphoesterase domain-containing protein</fullName>
    </recommendedName>
</protein>
<organism evidence="7 8">
    <name type="scientific">Candidatus Harrisonbacteria bacterium CG10_big_fil_rev_8_21_14_0_10_42_17</name>
    <dbReference type="NCBI Taxonomy" id="1974584"/>
    <lineage>
        <taxon>Bacteria</taxon>
        <taxon>Candidatus Harrisoniibacteriota</taxon>
    </lineage>
</organism>
<proteinExistence type="predicted"/>
<comment type="caution">
    <text evidence="7">The sequence shown here is derived from an EMBL/GenBank/DDBJ whole genome shotgun (WGS) entry which is preliminary data.</text>
</comment>
<keyword evidence="2" id="KW-0997">Cell inner membrane</keyword>
<evidence type="ECO:0000259" key="6">
    <source>
        <dbReference type="Pfam" id="PF00149"/>
    </source>
</evidence>
<dbReference type="Proteomes" id="UP000228635">
    <property type="component" value="Unassembled WGS sequence"/>
</dbReference>
<dbReference type="PANTHER" id="PTHR34990">
    <property type="entry name" value="UDP-2,3-DIACYLGLUCOSAMINE HYDROLASE-RELATED"/>
    <property type="match status" value="1"/>
</dbReference>